<reference evidence="2 3" key="1">
    <citation type="journal article" date="2007" name="Science">
        <title>Sea anemone genome reveals ancestral eumetazoan gene repertoire and genomic organization.</title>
        <authorList>
            <person name="Putnam N.H."/>
            <person name="Srivastava M."/>
            <person name="Hellsten U."/>
            <person name="Dirks B."/>
            <person name="Chapman J."/>
            <person name="Salamov A."/>
            <person name="Terry A."/>
            <person name="Shapiro H."/>
            <person name="Lindquist E."/>
            <person name="Kapitonov V.V."/>
            <person name="Jurka J."/>
            <person name="Genikhovich G."/>
            <person name="Grigoriev I.V."/>
            <person name="Lucas S.M."/>
            <person name="Steele R.E."/>
            <person name="Finnerty J.R."/>
            <person name="Technau U."/>
            <person name="Martindale M.Q."/>
            <person name="Rokhsar D.S."/>
        </authorList>
    </citation>
    <scope>NUCLEOTIDE SEQUENCE [LARGE SCALE GENOMIC DNA]</scope>
    <source>
        <strain evidence="3">CH2 X CH6</strain>
    </source>
</reference>
<dbReference type="Proteomes" id="UP000001593">
    <property type="component" value="Unassembled WGS sequence"/>
</dbReference>
<dbReference type="Pfam" id="PF06031">
    <property type="entry name" value="SERTA"/>
    <property type="match status" value="1"/>
</dbReference>
<gene>
    <name evidence="2" type="ORF">NEMVEDRAFT_v1g241849</name>
</gene>
<feature type="domain" description="SERTA" evidence="1">
    <location>
        <begin position="106"/>
        <end position="152"/>
    </location>
</feature>
<evidence type="ECO:0000313" key="3">
    <source>
        <dbReference type="Proteomes" id="UP000001593"/>
    </source>
</evidence>
<dbReference type="HOGENOM" id="CLU_1091091_0_0_1"/>
<sequence length="255" mass="28735">MESPVNGLLITLCENMTVVLQSTGFHGFGMDSDPCLELDESYFADNWETTEDELTFLCSNQSDEEVFGCARGTKRARDAEDAPIQKNLLHNTSIATNLLLNTTTNPQEQGKFLLQLSFDKLRLVEDPESCLRRSVLINNTLKLVHSEIYGVKTPFGLSGAMTLDSQRIENGPLPPARKRSRFTTGELCSPPRSKNYENSRFLHRERKCERECCTLVNMLSHDDMDDVFPNNIDKEASILSDLDSVFHSFVCALET</sequence>
<dbReference type="OMA" id="CERECCT"/>
<organism evidence="2 3">
    <name type="scientific">Nematostella vectensis</name>
    <name type="common">Starlet sea anemone</name>
    <dbReference type="NCBI Taxonomy" id="45351"/>
    <lineage>
        <taxon>Eukaryota</taxon>
        <taxon>Metazoa</taxon>
        <taxon>Cnidaria</taxon>
        <taxon>Anthozoa</taxon>
        <taxon>Hexacorallia</taxon>
        <taxon>Actiniaria</taxon>
        <taxon>Edwardsiidae</taxon>
        <taxon>Nematostella</taxon>
    </lineage>
</organism>
<dbReference type="EMBL" id="DS469558">
    <property type="protein sequence ID" value="EDO43016.1"/>
    <property type="molecule type" value="Genomic_DNA"/>
</dbReference>
<dbReference type="PROSITE" id="PS51053">
    <property type="entry name" value="SERTA"/>
    <property type="match status" value="1"/>
</dbReference>
<protein>
    <recommendedName>
        <fullName evidence="1">SERTA domain-containing protein</fullName>
    </recommendedName>
</protein>
<dbReference type="InParanoid" id="A7RZW2"/>
<proteinExistence type="predicted"/>
<evidence type="ECO:0000259" key="1">
    <source>
        <dbReference type="PROSITE" id="PS51053"/>
    </source>
</evidence>
<name>A7RZW2_NEMVE</name>
<dbReference type="InterPro" id="IPR009263">
    <property type="entry name" value="SERTA_dom"/>
</dbReference>
<accession>A7RZW2</accession>
<dbReference type="AlphaFoldDB" id="A7RZW2"/>
<evidence type="ECO:0000313" key="2">
    <source>
        <dbReference type="EMBL" id="EDO43016.1"/>
    </source>
</evidence>
<keyword evidence="3" id="KW-1185">Reference proteome</keyword>